<comment type="subcellular location">
    <subcellularLocation>
        <location evidence="4">Endoplasmic reticulum membrane</location>
        <topology evidence="4">Peripheral membrane protein</topology>
    </subcellularLocation>
    <subcellularLocation>
        <location evidence="3">Microsome membrane</location>
        <topology evidence="3">Peripheral membrane protein</topology>
    </subcellularLocation>
</comment>
<dbReference type="GO" id="GO:0005789">
    <property type="term" value="C:endoplasmic reticulum membrane"/>
    <property type="evidence" value="ECO:0007669"/>
    <property type="project" value="UniProtKB-SubCell"/>
</dbReference>
<dbReference type="GO" id="GO:0005506">
    <property type="term" value="F:iron ion binding"/>
    <property type="evidence" value="ECO:0007669"/>
    <property type="project" value="InterPro"/>
</dbReference>
<dbReference type="GO" id="GO:0020037">
    <property type="term" value="F:heme binding"/>
    <property type="evidence" value="ECO:0007669"/>
    <property type="project" value="InterPro"/>
</dbReference>
<evidence type="ECO:0000256" key="10">
    <source>
        <dbReference type="ARBA" id="ARBA00023002"/>
    </source>
</evidence>
<keyword evidence="13" id="KW-0472">Membrane</keyword>
<dbReference type="VEuPathDB" id="VectorBase:GPPI048502"/>
<dbReference type="Gene3D" id="1.10.630.10">
    <property type="entry name" value="Cytochrome P450"/>
    <property type="match status" value="1"/>
</dbReference>
<evidence type="ECO:0000256" key="6">
    <source>
        <dbReference type="ARBA" id="ARBA00022617"/>
    </source>
</evidence>
<reference evidence="15" key="1">
    <citation type="submission" date="2015-01" db="EMBL/GenBank/DDBJ databases">
        <authorList>
            <person name="Aksoy S."/>
            <person name="Warren W."/>
            <person name="Wilson R.K."/>
        </authorList>
    </citation>
    <scope>NUCLEOTIDE SEQUENCE [LARGE SCALE GENOMIC DNA]</scope>
    <source>
        <strain evidence="15">IAEA</strain>
    </source>
</reference>
<evidence type="ECO:0000256" key="5">
    <source>
        <dbReference type="ARBA" id="ARBA00010617"/>
    </source>
</evidence>
<name>A0A1B0C400_9MUSC</name>
<keyword evidence="10" id="KW-0560">Oxidoreductase</keyword>
<dbReference type="PANTHER" id="PTHR24292:SF54">
    <property type="entry name" value="CYP9F3-RELATED"/>
    <property type="match status" value="1"/>
</dbReference>
<dbReference type="GO" id="GO:0016705">
    <property type="term" value="F:oxidoreductase activity, acting on paired donors, with incorporation or reduction of molecular oxygen"/>
    <property type="evidence" value="ECO:0007669"/>
    <property type="project" value="InterPro"/>
</dbReference>
<sequence length="203" mass="23404">MWCVRLGRIGLFNKKSTEYFMHLVLDAMKYRKENHIIRPDMINMLMEARGMMKSDNLKSHNREWSDIDIVGQCFLFLFAGFETAASLICLIAHEVMENPDVQEKLLQEIQDVLNIMKIPTNLTPNSNNVILADPKKEISAYVKRVGRQINLETLLIKTLEQESERKLFNVIAPHNDDAYCAHIQAVTIGEKSKVYLAYKALFS</sequence>
<protein>
    <recommendedName>
        <fullName evidence="16">Cytochrome P450</fullName>
    </recommendedName>
</protein>
<evidence type="ECO:0000256" key="1">
    <source>
        <dbReference type="ARBA" id="ARBA00001971"/>
    </source>
</evidence>
<evidence type="ECO:0000313" key="15">
    <source>
        <dbReference type="Proteomes" id="UP000092460"/>
    </source>
</evidence>
<keyword evidence="7" id="KW-0479">Metal-binding</keyword>
<evidence type="ECO:0000256" key="2">
    <source>
        <dbReference type="ARBA" id="ARBA00003690"/>
    </source>
</evidence>
<keyword evidence="9" id="KW-0492">Microsome</keyword>
<dbReference type="STRING" id="67801.A0A1B0C400"/>
<comment type="similarity">
    <text evidence="5">Belongs to the cytochrome P450 family.</text>
</comment>
<evidence type="ECO:0000256" key="11">
    <source>
        <dbReference type="ARBA" id="ARBA00023004"/>
    </source>
</evidence>
<comment type="function">
    <text evidence="2">May be involved in the metabolism of insect hormones and in the breakdown of synthetic insecticides.</text>
</comment>
<evidence type="ECO:0000256" key="12">
    <source>
        <dbReference type="ARBA" id="ARBA00023033"/>
    </source>
</evidence>
<evidence type="ECO:0000256" key="9">
    <source>
        <dbReference type="ARBA" id="ARBA00022848"/>
    </source>
</evidence>
<evidence type="ECO:0000313" key="14">
    <source>
        <dbReference type="EnsemblMetazoa" id="GPPI048502-PA"/>
    </source>
</evidence>
<evidence type="ECO:0000256" key="7">
    <source>
        <dbReference type="ARBA" id="ARBA00022723"/>
    </source>
</evidence>
<evidence type="ECO:0000256" key="13">
    <source>
        <dbReference type="ARBA" id="ARBA00023136"/>
    </source>
</evidence>
<dbReference type="GO" id="GO:0004497">
    <property type="term" value="F:monooxygenase activity"/>
    <property type="evidence" value="ECO:0007669"/>
    <property type="project" value="UniProtKB-KW"/>
</dbReference>
<keyword evidence="15" id="KW-1185">Reference proteome</keyword>
<keyword evidence="12" id="KW-0503">Monooxygenase</keyword>
<dbReference type="Proteomes" id="UP000092460">
    <property type="component" value="Unassembled WGS sequence"/>
</dbReference>
<dbReference type="AlphaFoldDB" id="A0A1B0C400"/>
<reference evidence="14" key="2">
    <citation type="submission" date="2020-05" db="UniProtKB">
        <authorList>
            <consortium name="EnsemblMetazoa"/>
        </authorList>
    </citation>
    <scope>IDENTIFICATION</scope>
    <source>
        <strain evidence="14">IAEA</strain>
    </source>
</reference>
<dbReference type="InterPro" id="IPR050476">
    <property type="entry name" value="Insect_CytP450_Detox"/>
</dbReference>
<evidence type="ECO:0000256" key="8">
    <source>
        <dbReference type="ARBA" id="ARBA00022824"/>
    </source>
</evidence>
<dbReference type="EnsemblMetazoa" id="GPPI048502-RA">
    <property type="protein sequence ID" value="GPPI048502-PA"/>
    <property type="gene ID" value="GPPI048502"/>
</dbReference>
<keyword evidence="11" id="KW-0408">Iron</keyword>
<dbReference type="Pfam" id="PF00067">
    <property type="entry name" value="p450"/>
    <property type="match status" value="1"/>
</dbReference>
<comment type="cofactor">
    <cofactor evidence="1">
        <name>heme</name>
        <dbReference type="ChEBI" id="CHEBI:30413"/>
    </cofactor>
</comment>
<evidence type="ECO:0008006" key="16">
    <source>
        <dbReference type="Google" id="ProtNLM"/>
    </source>
</evidence>
<evidence type="ECO:0000256" key="4">
    <source>
        <dbReference type="ARBA" id="ARBA00004406"/>
    </source>
</evidence>
<organism evidence="14 15">
    <name type="scientific">Glossina palpalis gambiensis</name>
    <dbReference type="NCBI Taxonomy" id="67801"/>
    <lineage>
        <taxon>Eukaryota</taxon>
        <taxon>Metazoa</taxon>
        <taxon>Ecdysozoa</taxon>
        <taxon>Arthropoda</taxon>
        <taxon>Hexapoda</taxon>
        <taxon>Insecta</taxon>
        <taxon>Pterygota</taxon>
        <taxon>Neoptera</taxon>
        <taxon>Endopterygota</taxon>
        <taxon>Diptera</taxon>
        <taxon>Brachycera</taxon>
        <taxon>Muscomorpha</taxon>
        <taxon>Hippoboscoidea</taxon>
        <taxon>Glossinidae</taxon>
        <taxon>Glossina</taxon>
    </lineage>
</organism>
<keyword evidence="8" id="KW-0256">Endoplasmic reticulum</keyword>
<dbReference type="InterPro" id="IPR036396">
    <property type="entry name" value="Cyt_P450_sf"/>
</dbReference>
<dbReference type="SUPFAM" id="SSF48264">
    <property type="entry name" value="Cytochrome P450"/>
    <property type="match status" value="1"/>
</dbReference>
<dbReference type="EMBL" id="JXJN01025203">
    <property type="status" value="NOT_ANNOTATED_CDS"/>
    <property type="molecule type" value="Genomic_DNA"/>
</dbReference>
<dbReference type="InterPro" id="IPR001128">
    <property type="entry name" value="Cyt_P450"/>
</dbReference>
<proteinExistence type="inferred from homology"/>
<accession>A0A1B0C400</accession>
<keyword evidence="6" id="KW-0349">Heme</keyword>
<dbReference type="PANTHER" id="PTHR24292">
    <property type="entry name" value="CYTOCHROME P450"/>
    <property type="match status" value="1"/>
</dbReference>
<evidence type="ECO:0000256" key="3">
    <source>
        <dbReference type="ARBA" id="ARBA00004174"/>
    </source>
</evidence>